<evidence type="ECO:0000259" key="4">
    <source>
        <dbReference type="SMART" id="SM01217"/>
    </source>
</evidence>
<keyword evidence="6" id="KW-1185">Reference proteome</keyword>
<evidence type="ECO:0000256" key="3">
    <source>
        <dbReference type="SAM" id="SignalP"/>
    </source>
</evidence>
<name>A0ABT1BYP0_9BACT</name>
<dbReference type="InterPro" id="IPR026891">
    <property type="entry name" value="Fn3-like"/>
</dbReference>
<dbReference type="SUPFAM" id="SSF51445">
    <property type="entry name" value="(Trans)glycosidases"/>
    <property type="match status" value="1"/>
</dbReference>
<dbReference type="SMART" id="SM01217">
    <property type="entry name" value="Fn3_like"/>
    <property type="match status" value="1"/>
</dbReference>
<comment type="caution">
    <text evidence="5">The sequence shown here is derived from an EMBL/GenBank/DDBJ whole genome shotgun (WGS) entry which is preliminary data.</text>
</comment>
<dbReference type="Gene3D" id="2.60.40.10">
    <property type="entry name" value="Immunoglobulins"/>
    <property type="match status" value="1"/>
</dbReference>
<dbReference type="SUPFAM" id="SSF52279">
    <property type="entry name" value="Beta-D-glucan exohydrolase, C-terminal domain"/>
    <property type="match status" value="1"/>
</dbReference>
<dbReference type="InterPro" id="IPR013783">
    <property type="entry name" value="Ig-like_fold"/>
</dbReference>
<evidence type="ECO:0000256" key="1">
    <source>
        <dbReference type="ARBA" id="ARBA00005336"/>
    </source>
</evidence>
<evidence type="ECO:0000313" key="6">
    <source>
        <dbReference type="Proteomes" id="UP001204015"/>
    </source>
</evidence>
<dbReference type="EMBL" id="JAMXLY010000042">
    <property type="protein sequence ID" value="MCO6026197.1"/>
    <property type="molecule type" value="Genomic_DNA"/>
</dbReference>
<dbReference type="PANTHER" id="PTHR42715">
    <property type="entry name" value="BETA-GLUCOSIDASE"/>
    <property type="match status" value="1"/>
</dbReference>
<feature type="signal peptide" evidence="3">
    <location>
        <begin position="1"/>
        <end position="22"/>
    </location>
</feature>
<reference evidence="5 6" key="1">
    <citation type="submission" date="2022-06" db="EMBL/GenBank/DDBJ databases">
        <title>A taxonomic note on the genus Prevotella: Description of four novel genera and emended description of the genera Hallella and Xylanibacter.</title>
        <authorList>
            <person name="Hitch T.C.A."/>
        </authorList>
    </citation>
    <scope>NUCLEOTIDE SEQUENCE [LARGE SCALE GENOMIC DNA]</scope>
    <source>
        <strain evidence="5 6">DSM 100619</strain>
    </source>
</reference>
<comment type="similarity">
    <text evidence="1">Belongs to the glycosyl hydrolase 3 family.</text>
</comment>
<dbReference type="InterPro" id="IPR002772">
    <property type="entry name" value="Glyco_hydro_3_C"/>
</dbReference>
<protein>
    <submittedName>
        <fullName evidence="5">Glycoside hydrolase family 3 C-terminal domain-containing protein</fullName>
    </submittedName>
</protein>
<dbReference type="PRINTS" id="PR00133">
    <property type="entry name" value="GLHYDRLASE3"/>
</dbReference>
<dbReference type="Pfam" id="PF14310">
    <property type="entry name" value="Fn3-like"/>
    <property type="match status" value="1"/>
</dbReference>
<evidence type="ECO:0000313" key="5">
    <source>
        <dbReference type="EMBL" id="MCO6026197.1"/>
    </source>
</evidence>
<feature type="domain" description="Fibronectin type III-like" evidence="4">
    <location>
        <begin position="597"/>
        <end position="666"/>
    </location>
</feature>
<dbReference type="Pfam" id="PF01915">
    <property type="entry name" value="Glyco_hydro_3_C"/>
    <property type="match status" value="1"/>
</dbReference>
<accession>A0ABT1BYP0</accession>
<dbReference type="Gene3D" id="3.40.50.1700">
    <property type="entry name" value="Glycoside hydrolase family 3 C-terminal domain"/>
    <property type="match status" value="2"/>
</dbReference>
<dbReference type="GO" id="GO:0016787">
    <property type="term" value="F:hydrolase activity"/>
    <property type="evidence" value="ECO:0007669"/>
    <property type="project" value="UniProtKB-KW"/>
</dbReference>
<dbReference type="InterPro" id="IPR001764">
    <property type="entry name" value="Glyco_hydro_3_N"/>
</dbReference>
<dbReference type="InterPro" id="IPR036881">
    <property type="entry name" value="Glyco_hydro_3_C_sf"/>
</dbReference>
<evidence type="ECO:0000256" key="2">
    <source>
        <dbReference type="ARBA" id="ARBA00022801"/>
    </source>
</evidence>
<dbReference type="PANTHER" id="PTHR42715:SF10">
    <property type="entry name" value="BETA-GLUCOSIDASE"/>
    <property type="match status" value="1"/>
</dbReference>
<dbReference type="InterPro" id="IPR050288">
    <property type="entry name" value="Cellulose_deg_GH3"/>
</dbReference>
<proteinExistence type="inferred from homology"/>
<dbReference type="RefSeq" id="WP_252761553.1">
    <property type="nucleotide sequence ID" value="NZ_JAMXLY010000042.1"/>
</dbReference>
<dbReference type="InterPro" id="IPR017853">
    <property type="entry name" value="GH"/>
</dbReference>
<feature type="chain" id="PRO_5046310090" evidence="3">
    <location>
        <begin position="23"/>
        <end position="677"/>
    </location>
</feature>
<keyword evidence="3" id="KW-0732">Signal</keyword>
<gene>
    <name evidence="5" type="ORF">NG821_10155</name>
</gene>
<dbReference type="Pfam" id="PF00933">
    <property type="entry name" value="Glyco_hydro_3"/>
    <property type="match status" value="1"/>
</dbReference>
<organism evidence="5 6">
    <name type="scientific">Segatella cerevisiae</name>
    <dbReference type="NCBI Taxonomy" id="2053716"/>
    <lineage>
        <taxon>Bacteria</taxon>
        <taxon>Pseudomonadati</taxon>
        <taxon>Bacteroidota</taxon>
        <taxon>Bacteroidia</taxon>
        <taxon>Bacteroidales</taxon>
        <taxon>Prevotellaceae</taxon>
        <taxon>Segatella</taxon>
    </lineage>
</organism>
<dbReference type="Proteomes" id="UP001204015">
    <property type="component" value="Unassembled WGS sequence"/>
</dbReference>
<dbReference type="Gene3D" id="3.20.20.300">
    <property type="entry name" value="Glycoside hydrolase, family 3, N-terminal domain"/>
    <property type="match status" value="2"/>
</dbReference>
<dbReference type="InterPro" id="IPR036962">
    <property type="entry name" value="Glyco_hydro_3_N_sf"/>
</dbReference>
<keyword evidence="2 5" id="KW-0378">Hydrolase</keyword>
<sequence length="677" mass="74028">MKGFRFYSLMALLALCPIGLMSQNHENYRLRAAKVVKQMTLDEKISQMHGTSNKQQFRIVLGVERLHIPDLPLCNGPAGLGPAGKGHEGRATALPAPISLAATWDRSAAFLYGQIAGGESADYGNVLLEAPDVNIARTPHNGRTFEGFGEDPFLSGVLSVANIKGIQKEGVMANVKHYAANNQERDRFEVDETIDERTLREIYLPAFEMSVKEGKVASVMAAYNKLNGQHCTENHFLLTDVLKNEWHFDGFITSDFGAVHSTVPCIKAGLDLELPDDKYFGPALRKAIDNGEVAESELDGKLIRRFSTMMKFGVWDKMPERKAIPAENADYAKKLSEDGMVLLKNEKDLLPLSKGQIHSIALIGPYSAKASTGGGGSSRVDPIIRISPEEGMQQFLGSGIKVYRYSGLDADSALTVAKKADAVVLELGDSQSEGSDHSISLGDAQNNLASAVLQAIPQTVVVLKTGGPILMPWIKQCSTLLQAWYPGEEDGLAVAEVLFGKAYPGGKLPITFPVSDKQTPMQSAEQYPGINKEVKYTEGLFVGYRWYDQNKVEPLFPFGYGLSYTNFKLSGMKLTKKGKTANVVVKVENTGKREGSEVVQVYVGLPAEVKDAPEQLKGFSKVKLQPGESKVVSIPLNERAFSYWESSIHGWKVPADRIKVSVGTSSRNLVWSQYVSL</sequence>